<evidence type="ECO:0000313" key="3">
    <source>
        <dbReference type="Proteomes" id="UP000217446"/>
    </source>
</evidence>
<evidence type="ECO:0000259" key="1">
    <source>
        <dbReference type="PROSITE" id="PS50943"/>
    </source>
</evidence>
<dbReference type="SUPFAM" id="SSF47413">
    <property type="entry name" value="lambda repressor-like DNA-binding domains"/>
    <property type="match status" value="1"/>
</dbReference>
<dbReference type="InterPro" id="IPR001387">
    <property type="entry name" value="Cro/C1-type_HTH"/>
</dbReference>
<comment type="caution">
    <text evidence="2">The sequence shown here is derived from an EMBL/GenBank/DDBJ whole genome shotgun (WGS) entry which is preliminary data.</text>
</comment>
<proteinExistence type="predicted"/>
<dbReference type="EMBL" id="BDQI01000040">
    <property type="protein sequence ID" value="GAX57771.1"/>
    <property type="molecule type" value="Genomic_DNA"/>
</dbReference>
<dbReference type="GO" id="GO:0003677">
    <property type="term" value="F:DNA binding"/>
    <property type="evidence" value="ECO:0007669"/>
    <property type="project" value="InterPro"/>
</dbReference>
<keyword evidence="3" id="KW-1185">Reference proteome</keyword>
<dbReference type="STRING" id="1963.AQJ27_46050"/>
<dbReference type="Proteomes" id="UP000217446">
    <property type="component" value="Unassembled WGS sequence"/>
</dbReference>
<dbReference type="AlphaFoldDB" id="A0A250VUG0"/>
<sequence length="290" mass="32830">MAWKRNPAPKSIYRRQLAARLKELHDQSGKTLAEVGQIIEVNQGSLSRIMNGDRGTSPVLVKALLDCYGVTDPAVREDILDLVRADQAQRQKWWRKYSAVINTTQYGGYLELEQSATTLRSYEPQLVPGLLQTPEYARQVITAMRVDLDAKQVEALVDVRMNRQTLLVHDDAPKLWAVIDEAAFRRIESRPTVLKEQLEHLLDAEPRTNITLQLLPFAAGFHPGLYGSFMLMGFPEPNPDVVWVENLTNSVYFEGSDDVGRYTEGFDHLRATALGPPETRSRIKSMLKEL</sequence>
<protein>
    <submittedName>
        <fullName evidence="2">Transcriptional regulator</fullName>
    </submittedName>
</protein>
<dbReference type="CDD" id="cd00093">
    <property type="entry name" value="HTH_XRE"/>
    <property type="match status" value="1"/>
</dbReference>
<dbReference type="Pfam" id="PF13560">
    <property type="entry name" value="HTH_31"/>
    <property type="match status" value="1"/>
</dbReference>
<evidence type="ECO:0000313" key="2">
    <source>
        <dbReference type="EMBL" id="GAX57771.1"/>
    </source>
</evidence>
<dbReference type="SMART" id="SM00530">
    <property type="entry name" value="HTH_XRE"/>
    <property type="match status" value="1"/>
</dbReference>
<dbReference type="PROSITE" id="PS50943">
    <property type="entry name" value="HTH_CROC1"/>
    <property type="match status" value="1"/>
</dbReference>
<dbReference type="InterPro" id="IPR043917">
    <property type="entry name" value="DUF5753"/>
</dbReference>
<dbReference type="InterPro" id="IPR010982">
    <property type="entry name" value="Lambda_DNA-bd_dom_sf"/>
</dbReference>
<name>A0A250VUG0_STROL</name>
<dbReference type="RefSeq" id="WP_067383731.1">
    <property type="nucleotide sequence ID" value="NZ_BDQI01000040.1"/>
</dbReference>
<gene>
    <name evidence="2" type="ORF">SO3561_09341</name>
</gene>
<accession>A0A250VUG0</accession>
<dbReference type="Pfam" id="PF19054">
    <property type="entry name" value="DUF5753"/>
    <property type="match status" value="1"/>
</dbReference>
<organism evidence="2 3">
    <name type="scientific">Streptomyces olivochromogenes</name>
    <dbReference type="NCBI Taxonomy" id="1963"/>
    <lineage>
        <taxon>Bacteria</taxon>
        <taxon>Bacillati</taxon>
        <taxon>Actinomycetota</taxon>
        <taxon>Actinomycetes</taxon>
        <taxon>Kitasatosporales</taxon>
        <taxon>Streptomycetaceae</taxon>
        <taxon>Streptomyces</taxon>
    </lineage>
</organism>
<feature type="domain" description="HTH cro/C1-type" evidence="1">
    <location>
        <begin position="21"/>
        <end position="75"/>
    </location>
</feature>
<dbReference type="Gene3D" id="1.10.260.40">
    <property type="entry name" value="lambda repressor-like DNA-binding domains"/>
    <property type="match status" value="1"/>
</dbReference>
<reference evidence="3" key="1">
    <citation type="submission" date="2017-05" db="EMBL/GenBank/DDBJ databases">
        <title>Streptomyces olivochromogenes NBRC 3561 whole genome shotgun sequence.</title>
        <authorList>
            <person name="Dohra H."/>
            <person name="Kodani S."/>
        </authorList>
    </citation>
    <scope>NUCLEOTIDE SEQUENCE [LARGE SCALE GENOMIC DNA]</scope>
    <source>
        <strain evidence="3">NBRC 3561</strain>
    </source>
</reference>